<sequence length="89" mass="10208">MKANASNLEKCCFGPATVYNLYINQANRAVKPIVKSLFGGFSVCSRVKRRCLLIKKSLFDGYLIYKIKKAGIIIETRFFDCFLMQIFKL</sequence>
<gene>
    <name evidence="2" type="primary">P021</name>
</gene>
<dbReference type="AlphaFoldDB" id="A0A075TE93"/>
<evidence type="ECO:0000313" key="2">
    <source>
        <dbReference type="EMBL" id="AIG56621.1"/>
    </source>
</evidence>
<dbReference type="EMBL" id="KJ439039">
    <property type="protein sequence ID" value="AIG56621.1"/>
    <property type="molecule type" value="Genomic_DNA"/>
</dbReference>
<protein>
    <submittedName>
        <fullName evidence="2">p021</fullName>
    </submittedName>
</protein>
<evidence type="ECO:0000313" key="1">
    <source>
        <dbReference type="EMBL" id="AIG56537.1"/>
    </source>
</evidence>
<organism evidence="2">
    <name type="scientific">Proteus mirabilis</name>
    <dbReference type="NCBI Taxonomy" id="584"/>
    <lineage>
        <taxon>Bacteria</taxon>
        <taxon>Pseudomonadati</taxon>
        <taxon>Pseudomonadota</taxon>
        <taxon>Gammaproteobacteria</taxon>
        <taxon>Enterobacterales</taxon>
        <taxon>Morganellaceae</taxon>
        <taxon>Proteus</taxon>
    </lineage>
</organism>
<accession>A0A075TE93</accession>
<proteinExistence type="predicted"/>
<name>A0A075TE93_PROMI</name>
<dbReference type="EMBL" id="KJ411925">
    <property type="protein sequence ID" value="AIG56537.1"/>
    <property type="molecule type" value="Genomic_DNA"/>
</dbReference>
<reference evidence="2" key="1">
    <citation type="journal article" date="2014" name="J. Antimicrob. Chemother.">
        <title>Proteus genomic island 1 (PGI1), a new resistance genomic island from two Proteus mirabilis French clinical isolates.</title>
        <authorList>
            <person name="Siebor E."/>
            <person name="Neuwirth C."/>
        </authorList>
    </citation>
    <scope>NUCLEOTIDE SEQUENCE</scope>
    <source>
        <strain evidence="1">PmCHA</strain>
        <strain evidence="2">PmCHE</strain>
    </source>
</reference>